<dbReference type="Pfam" id="PF01497">
    <property type="entry name" value="Peripla_BP_2"/>
    <property type="match status" value="1"/>
</dbReference>
<dbReference type="PROSITE" id="PS50983">
    <property type="entry name" value="FE_B12_PBP"/>
    <property type="match status" value="1"/>
</dbReference>
<dbReference type="PANTHER" id="PTHR30532:SF24">
    <property type="entry name" value="FERRIC ENTEROBACTIN-BINDING PERIPLASMIC PROTEIN FEPB"/>
    <property type="match status" value="1"/>
</dbReference>
<comment type="subcellular location">
    <subcellularLocation>
        <location evidence="1">Cell envelope</location>
    </subcellularLocation>
</comment>
<dbReference type="InterPro" id="IPR002491">
    <property type="entry name" value="ABC_transptr_periplasmic_BD"/>
</dbReference>
<evidence type="ECO:0000313" key="7">
    <source>
        <dbReference type="Proteomes" id="UP001595847"/>
    </source>
</evidence>
<keyword evidence="7" id="KW-1185">Reference proteome</keyword>
<evidence type="ECO:0000256" key="4">
    <source>
        <dbReference type="ARBA" id="ARBA00022729"/>
    </source>
</evidence>
<dbReference type="InterPro" id="IPR051313">
    <property type="entry name" value="Bact_iron-sidero_bind"/>
</dbReference>
<evidence type="ECO:0000256" key="2">
    <source>
        <dbReference type="ARBA" id="ARBA00008814"/>
    </source>
</evidence>
<dbReference type="EMBL" id="JBHSBH010000015">
    <property type="protein sequence ID" value="MFC3999409.1"/>
    <property type="molecule type" value="Genomic_DNA"/>
</dbReference>
<dbReference type="RefSeq" id="WP_378537833.1">
    <property type="nucleotide sequence ID" value="NZ_JBHSBH010000015.1"/>
</dbReference>
<sequence length="316" mass="33328">MSALVVLLTGCGGAPDPAPEGAGWTYTDGTGEEISLPERPVRVVAYSGVASALWDYGFEVVGVFGPVETAGGGRDPQIGDVDLDRVDVISQTYGEMSIEALAAAEPDLIITKAYDDLDWYLPEGATDQIEAVAPLLRVQINGVSAEQQLADHLDLAVALGADPESDRVAEARDDFEAALAELDTATEARPGLRVVAVSAAPDNFFVANAAAGGELGLYADHGVSLPETGAPDTDQFEQLSWEEADTYPADLLLQDARPGRTTLEELADEPLWRDLPAVEAGQVGDWATETPFSYADYAGIVRALASDIEAAEPLDH</sequence>
<keyword evidence="4" id="KW-0732">Signal</keyword>
<dbReference type="Proteomes" id="UP001595847">
    <property type="component" value="Unassembled WGS sequence"/>
</dbReference>
<comment type="similarity">
    <text evidence="2">Belongs to the bacterial solute-binding protein 8 family.</text>
</comment>
<organism evidence="6 7">
    <name type="scientific">Nocardiopsis sediminis</name>
    <dbReference type="NCBI Taxonomy" id="1778267"/>
    <lineage>
        <taxon>Bacteria</taxon>
        <taxon>Bacillati</taxon>
        <taxon>Actinomycetota</taxon>
        <taxon>Actinomycetes</taxon>
        <taxon>Streptosporangiales</taxon>
        <taxon>Nocardiopsidaceae</taxon>
        <taxon>Nocardiopsis</taxon>
    </lineage>
</organism>
<evidence type="ECO:0000256" key="3">
    <source>
        <dbReference type="ARBA" id="ARBA00022448"/>
    </source>
</evidence>
<evidence type="ECO:0000256" key="1">
    <source>
        <dbReference type="ARBA" id="ARBA00004196"/>
    </source>
</evidence>
<evidence type="ECO:0000259" key="5">
    <source>
        <dbReference type="PROSITE" id="PS50983"/>
    </source>
</evidence>
<accession>A0ABV8FVJ8</accession>
<evidence type="ECO:0000313" key="6">
    <source>
        <dbReference type="EMBL" id="MFC3999409.1"/>
    </source>
</evidence>
<name>A0ABV8FVJ8_9ACTN</name>
<proteinExistence type="inferred from homology"/>
<gene>
    <name evidence="6" type="ORF">ACFOVU_26090</name>
</gene>
<dbReference type="Gene3D" id="3.40.50.1980">
    <property type="entry name" value="Nitrogenase molybdenum iron protein domain"/>
    <property type="match status" value="2"/>
</dbReference>
<dbReference type="PANTHER" id="PTHR30532">
    <property type="entry name" value="IRON III DICITRATE-BINDING PERIPLASMIC PROTEIN"/>
    <property type="match status" value="1"/>
</dbReference>
<feature type="domain" description="Fe/B12 periplasmic-binding" evidence="5">
    <location>
        <begin position="41"/>
        <end position="316"/>
    </location>
</feature>
<comment type="caution">
    <text evidence="6">The sequence shown here is derived from an EMBL/GenBank/DDBJ whole genome shotgun (WGS) entry which is preliminary data.</text>
</comment>
<dbReference type="SUPFAM" id="SSF53807">
    <property type="entry name" value="Helical backbone' metal receptor"/>
    <property type="match status" value="1"/>
</dbReference>
<protein>
    <submittedName>
        <fullName evidence="6">ABC transporter substrate-binding protein</fullName>
    </submittedName>
</protein>
<keyword evidence="3" id="KW-0813">Transport</keyword>
<reference evidence="7" key="1">
    <citation type="journal article" date="2019" name="Int. J. Syst. Evol. Microbiol.">
        <title>The Global Catalogue of Microorganisms (GCM) 10K type strain sequencing project: providing services to taxonomists for standard genome sequencing and annotation.</title>
        <authorList>
            <consortium name="The Broad Institute Genomics Platform"/>
            <consortium name="The Broad Institute Genome Sequencing Center for Infectious Disease"/>
            <person name="Wu L."/>
            <person name="Ma J."/>
        </authorList>
    </citation>
    <scope>NUCLEOTIDE SEQUENCE [LARGE SCALE GENOMIC DNA]</scope>
    <source>
        <strain evidence="7">TBRC 1826</strain>
    </source>
</reference>